<dbReference type="Gene3D" id="3.40.47.10">
    <property type="match status" value="1"/>
</dbReference>
<dbReference type="NCBIfam" id="NF006829">
    <property type="entry name" value="PRK09352.1"/>
    <property type="match status" value="1"/>
</dbReference>
<protein>
    <recommendedName>
        <fullName evidence="8">Beta-ketoacyl-[acyl-carrier-protein] synthase III</fullName>
        <shortName evidence="8">Beta-ketoacyl-ACP synthase III</shortName>
        <shortName evidence="8">KAS III</shortName>
        <ecNumber evidence="8">2.3.1.180</ecNumber>
    </recommendedName>
    <alternativeName>
        <fullName evidence="8">3-oxoacyl-[acyl-carrier-protein] synthase 3</fullName>
    </alternativeName>
    <alternativeName>
        <fullName evidence="8">3-oxoacyl-[acyl-carrier-protein] synthase III</fullName>
    </alternativeName>
</protein>
<evidence type="ECO:0000256" key="2">
    <source>
        <dbReference type="ARBA" id="ARBA00022516"/>
    </source>
</evidence>
<dbReference type="PANTHER" id="PTHR43091:SF1">
    <property type="entry name" value="BETA-KETOACYL-[ACYL-CARRIER-PROTEIN] SYNTHASE III, CHLOROPLASTIC"/>
    <property type="match status" value="1"/>
</dbReference>
<comment type="subunit">
    <text evidence="8">Homodimer.</text>
</comment>
<dbReference type="InterPro" id="IPR013751">
    <property type="entry name" value="ACP_syn_III_N"/>
</dbReference>
<keyword evidence="8" id="KW-0963">Cytoplasm</keyword>
<dbReference type="EMBL" id="BAABJX010000038">
    <property type="protein sequence ID" value="GAA4839310.1"/>
    <property type="molecule type" value="Genomic_DNA"/>
</dbReference>
<dbReference type="CDD" id="cd00830">
    <property type="entry name" value="KAS_III"/>
    <property type="match status" value="1"/>
</dbReference>
<dbReference type="InterPro" id="IPR004655">
    <property type="entry name" value="FabH"/>
</dbReference>
<dbReference type="Pfam" id="PF08541">
    <property type="entry name" value="ACP_syn_III_C"/>
    <property type="match status" value="1"/>
</dbReference>
<comment type="similarity">
    <text evidence="1 8">Belongs to the thiolase-like superfamily. FabH family.</text>
</comment>
<dbReference type="HAMAP" id="MF_01815">
    <property type="entry name" value="FabH"/>
    <property type="match status" value="1"/>
</dbReference>
<dbReference type="Proteomes" id="UP001500298">
    <property type="component" value="Unassembled WGS sequence"/>
</dbReference>
<keyword evidence="2 8" id="KW-0444">Lipid biosynthesis</keyword>
<evidence type="ECO:0000256" key="6">
    <source>
        <dbReference type="ARBA" id="ARBA00023160"/>
    </source>
</evidence>
<evidence type="ECO:0000256" key="1">
    <source>
        <dbReference type="ARBA" id="ARBA00008642"/>
    </source>
</evidence>
<evidence type="ECO:0000256" key="3">
    <source>
        <dbReference type="ARBA" id="ARBA00022679"/>
    </source>
</evidence>
<keyword evidence="12" id="KW-1185">Reference proteome</keyword>
<evidence type="ECO:0000256" key="8">
    <source>
        <dbReference type="HAMAP-Rule" id="MF_01815"/>
    </source>
</evidence>
<feature type="domain" description="Beta-ketoacyl-[acyl-carrier-protein] synthase III N-terminal" evidence="10">
    <location>
        <begin position="108"/>
        <end position="189"/>
    </location>
</feature>
<sequence>MKNTKIIGLGYHVPEKVVTNDDLAKIITTSDEWITERSGIKERRYANLPEEKNYVMAAKASQKAMDMAGVEAEDIDLIIYATLSSDYIFPGSGVLLQRELGFRNIAAIDVRAQCSGFVYALSIGDQYIKTGMYKNVLVVGAEIHSSGLDFSDHGRHVTVLFGDGAGAAVLTATEEKGKGILSTHLHSEGEHAEQLAVIDPGFSTDKRFSPEMFEPGGSAYPVMNGQFVFKNAVTRFQEVIHEALEHNKLQPEDIDLLVPHQANLRISQFVQKKMGLPDEKIVNTIQKYGNTTAASIPISLTEAFHEGRVKDGDLICLAAFGSGFTWASALIRW</sequence>
<keyword evidence="6 8" id="KW-0275">Fatty acid biosynthesis</keyword>
<keyword evidence="4 8" id="KW-0276">Fatty acid metabolism</keyword>
<evidence type="ECO:0000313" key="12">
    <source>
        <dbReference type="Proteomes" id="UP001500298"/>
    </source>
</evidence>
<feature type="region of interest" description="ACP-binding" evidence="8">
    <location>
        <begin position="261"/>
        <end position="265"/>
    </location>
</feature>
<proteinExistence type="inferred from homology"/>
<keyword evidence="3 8" id="KW-0808">Transferase</keyword>
<evidence type="ECO:0000256" key="7">
    <source>
        <dbReference type="ARBA" id="ARBA00023268"/>
    </source>
</evidence>
<keyword evidence="5 8" id="KW-0443">Lipid metabolism</keyword>
<comment type="subcellular location">
    <subcellularLocation>
        <location evidence="8">Cytoplasm</location>
    </subcellularLocation>
</comment>
<dbReference type="InterPro" id="IPR016039">
    <property type="entry name" value="Thiolase-like"/>
</dbReference>
<dbReference type="PANTHER" id="PTHR43091">
    <property type="entry name" value="3-OXOACYL-[ACYL-CARRIER-PROTEIN] SYNTHASE"/>
    <property type="match status" value="1"/>
</dbReference>
<organism evidence="11 12">
    <name type="scientific">Algivirga pacifica</name>
    <dbReference type="NCBI Taxonomy" id="1162670"/>
    <lineage>
        <taxon>Bacteria</taxon>
        <taxon>Pseudomonadati</taxon>
        <taxon>Bacteroidota</taxon>
        <taxon>Cytophagia</taxon>
        <taxon>Cytophagales</taxon>
        <taxon>Flammeovirgaceae</taxon>
        <taxon>Algivirga</taxon>
    </lineage>
</organism>
<feature type="active site" evidence="8">
    <location>
        <position position="290"/>
    </location>
</feature>
<evidence type="ECO:0000256" key="4">
    <source>
        <dbReference type="ARBA" id="ARBA00022832"/>
    </source>
</evidence>
<dbReference type="InterPro" id="IPR013747">
    <property type="entry name" value="ACP_syn_III_C"/>
</dbReference>
<evidence type="ECO:0000256" key="5">
    <source>
        <dbReference type="ARBA" id="ARBA00023098"/>
    </source>
</evidence>
<evidence type="ECO:0000313" key="11">
    <source>
        <dbReference type="EMBL" id="GAA4839310.1"/>
    </source>
</evidence>
<keyword evidence="7 8" id="KW-0511">Multifunctional enzyme</keyword>
<dbReference type="Pfam" id="PF08545">
    <property type="entry name" value="ACP_syn_III"/>
    <property type="match status" value="1"/>
</dbReference>
<evidence type="ECO:0000259" key="9">
    <source>
        <dbReference type="Pfam" id="PF08541"/>
    </source>
</evidence>
<comment type="domain">
    <text evidence="8">The last Arg residue of the ACP-binding site is essential for the weak association between ACP/AcpP and FabH.</text>
</comment>
<dbReference type="EC" id="2.3.1.180" evidence="8"/>
<comment type="function">
    <text evidence="8">Catalyzes the condensation reaction of fatty acid synthesis by the addition to an acyl acceptor of two carbons from malonyl-ACP. Catalyzes the first condensation reaction which initiates fatty acid synthesis and may therefore play a role in governing the total rate of fatty acid production. Possesses both acetoacetyl-ACP synthase and acetyl transacylase activities. Its substrate specificity determines the biosynthesis of branched-chain and/or straight-chain of fatty acids.</text>
</comment>
<comment type="catalytic activity">
    <reaction evidence="8">
        <text>malonyl-[ACP] + acetyl-CoA + H(+) = 3-oxobutanoyl-[ACP] + CO2 + CoA</text>
        <dbReference type="Rhea" id="RHEA:12080"/>
        <dbReference type="Rhea" id="RHEA-COMP:9623"/>
        <dbReference type="Rhea" id="RHEA-COMP:9625"/>
        <dbReference type="ChEBI" id="CHEBI:15378"/>
        <dbReference type="ChEBI" id="CHEBI:16526"/>
        <dbReference type="ChEBI" id="CHEBI:57287"/>
        <dbReference type="ChEBI" id="CHEBI:57288"/>
        <dbReference type="ChEBI" id="CHEBI:78449"/>
        <dbReference type="ChEBI" id="CHEBI:78450"/>
        <dbReference type="EC" id="2.3.1.180"/>
    </reaction>
</comment>
<feature type="active site" evidence="8">
    <location>
        <position position="260"/>
    </location>
</feature>
<comment type="pathway">
    <text evidence="8">Lipid metabolism; fatty acid biosynthesis.</text>
</comment>
<keyword evidence="8" id="KW-0012">Acyltransferase</keyword>
<dbReference type="NCBIfam" id="TIGR00747">
    <property type="entry name" value="fabH"/>
    <property type="match status" value="1"/>
</dbReference>
<dbReference type="RefSeq" id="WP_345372394.1">
    <property type="nucleotide sequence ID" value="NZ_BAABJX010000038.1"/>
</dbReference>
<feature type="active site" evidence="8">
    <location>
        <position position="114"/>
    </location>
</feature>
<dbReference type="SUPFAM" id="SSF53901">
    <property type="entry name" value="Thiolase-like"/>
    <property type="match status" value="1"/>
</dbReference>
<feature type="domain" description="Beta-ketoacyl-[acyl-carrier-protein] synthase III C-terminal" evidence="9">
    <location>
        <begin position="244"/>
        <end position="333"/>
    </location>
</feature>
<evidence type="ECO:0000259" key="10">
    <source>
        <dbReference type="Pfam" id="PF08545"/>
    </source>
</evidence>
<gene>
    <name evidence="8" type="primary">fabH</name>
    <name evidence="11" type="ORF">GCM10023331_25600</name>
</gene>
<reference evidence="12" key="1">
    <citation type="journal article" date="2019" name="Int. J. Syst. Evol. Microbiol.">
        <title>The Global Catalogue of Microorganisms (GCM) 10K type strain sequencing project: providing services to taxonomists for standard genome sequencing and annotation.</title>
        <authorList>
            <consortium name="The Broad Institute Genomics Platform"/>
            <consortium name="The Broad Institute Genome Sequencing Center for Infectious Disease"/>
            <person name="Wu L."/>
            <person name="Ma J."/>
        </authorList>
    </citation>
    <scope>NUCLEOTIDE SEQUENCE [LARGE SCALE GENOMIC DNA]</scope>
    <source>
        <strain evidence="12">JCM 18326</strain>
    </source>
</reference>
<accession>A0ABP9DJ39</accession>
<comment type="caution">
    <text evidence="11">The sequence shown here is derived from an EMBL/GenBank/DDBJ whole genome shotgun (WGS) entry which is preliminary data.</text>
</comment>
<name>A0ABP9DJ39_9BACT</name>